<evidence type="ECO:0000313" key="2">
    <source>
        <dbReference type="Proteomes" id="UP000027265"/>
    </source>
</evidence>
<dbReference type="Proteomes" id="UP000027265">
    <property type="component" value="Unassembled WGS sequence"/>
</dbReference>
<dbReference type="AlphaFoldDB" id="A0A067PQG9"/>
<name>A0A067PQG9_9AGAM</name>
<accession>A0A067PQG9</accession>
<reference evidence="2" key="1">
    <citation type="journal article" date="2014" name="Proc. Natl. Acad. Sci. U.S.A.">
        <title>Extensive sampling of basidiomycete genomes demonstrates inadequacy of the white-rot/brown-rot paradigm for wood decay fungi.</title>
        <authorList>
            <person name="Riley R."/>
            <person name="Salamov A.A."/>
            <person name="Brown D.W."/>
            <person name="Nagy L.G."/>
            <person name="Floudas D."/>
            <person name="Held B.W."/>
            <person name="Levasseur A."/>
            <person name="Lombard V."/>
            <person name="Morin E."/>
            <person name="Otillar R."/>
            <person name="Lindquist E.A."/>
            <person name="Sun H."/>
            <person name="LaButti K.M."/>
            <person name="Schmutz J."/>
            <person name="Jabbour D."/>
            <person name="Luo H."/>
            <person name="Baker S.E."/>
            <person name="Pisabarro A.G."/>
            <person name="Walton J.D."/>
            <person name="Blanchette R.A."/>
            <person name="Henrissat B."/>
            <person name="Martin F."/>
            <person name="Cullen D."/>
            <person name="Hibbett D.S."/>
            <person name="Grigoriev I.V."/>
        </authorList>
    </citation>
    <scope>NUCLEOTIDE SEQUENCE [LARGE SCALE GENOMIC DNA]</scope>
    <source>
        <strain evidence="2">MUCL 33604</strain>
    </source>
</reference>
<keyword evidence="2" id="KW-1185">Reference proteome</keyword>
<gene>
    <name evidence="1" type="ORF">JAAARDRAFT_319552</name>
</gene>
<proteinExistence type="predicted"/>
<dbReference type="EMBL" id="KL197723">
    <property type="protein sequence ID" value="KDQ56060.1"/>
    <property type="molecule type" value="Genomic_DNA"/>
</dbReference>
<dbReference type="InParanoid" id="A0A067PQG9"/>
<sequence>MLPELRILVILLGAALWPLQAWSFLLQKCSIGPIHLTYVIKATEVPSMMVSPSLVLREAYRFPAFGILARAWFDGACLCLWTQTTLHISRSRRRETFGNGTCLPSI</sequence>
<protein>
    <submittedName>
        <fullName evidence="1">Uncharacterized protein</fullName>
    </submittedName>
</protein>
<evidence type="ECO:0000313" key="1">
    <source>
        <dbReference type="EMBL" id="KDQ56060.1"/>
    </source>
</evidence>
<dbReference type="HOGENOM" id="CLU_2223650_0_0_1"/>
<organism evidence="1 2">
    <name type="scientific">Jaapia argillacea MUCL 33604</name>
    <dbReference type="NCBI Taxonomy" id="933084"/>
    <lineage>
        <taxon>Eukaryota</taxon>
        <taxon>Fungi</taxon>
        <taxon>Dikarya</taxon>
        <taxon>Basidiomycota</taxon>
        <taxon>Agaricomycotina</taxon>
        <taxon>Agaricomycetes</taxon>
        <taxon>Agaricomycetidae</taxon>
        <taxon>Jaapiales</taxon>
        <taxon>Jaapiaceae</taxon>
        <taxon>Jaapia</taxon>
    </lineage>
</organism>